<accession>A0A5B8VKL2</accession>
<dbReference type="Proteomes" id="UP000321291">
    <property type="component" value="Chromosome"/>
</dbReference>
<dbReference type="InterPro" id="IPR011050">
    <property type="entry name" value="Pectin_lyase_fold/virulence"/>
</dbReference>
<dbReference type="SUPFAM" id="SSF51126">
    <property type="entry name" value="Pectin lyase-like"/>
    <property type="match status" value="1"/>
</dbReference>
<proteinExistence type="predicted"/>
<evidence type="ECO:0000313" key="1">
    <source>
        <dbReference type="EMBL" id="QEC71561.1"/>
    </source>
</evidence>
<evidence type="ECO:0000313" key="2">
    <source>
        <dbReference type="Proteomes" id="UP000321291"/>
    </source>
</evidence>
<reference evidence="1 2" key="1">
    <citation type="journal article" date="2017" name="Int. J. Syst. Evol. Microbiol.">
        <title>Arachidicoccus ginsenosidivorans sp. nov., with ginsenoside-converting activity isolated from ginseng cultivating soil.</title>
        <authorList>
            <person name="Siddiqi M.Z."/>
            <person name="Aslam Z."/>
            <person name="Im W.T."/>
        </authorList>
    </citation>
    <scope>NUCLEOTIDE SEQUENCE [LARGE SCALE GENOMIC DNA]</scope>
    <source>
        <strain evidence="1 2">Gsoil 809</strain>
    </source>
</reference>
<protein>
    <recommendedName>
        <fullName evidence="3">DUF1565 domain-containing protein</fullName>
    </recommendedName>
</protein>
<gene>
    <name evidence="1" type="ORF">FSB73_07650</name>
</gene>
<sequence length="93" mass="9475">MKSGGSGAKTGASWSDALDNIQVAIDGASTGDQVWVAQGAFNGLAANGFGFILKDGVSLYGGFAGTESAIDQRDLSVHTSTLRGGYSSEKDTR</sequence>
<dbReference type="KEGG" id="agi:FSB73_07650"/>
<organism evidence="1 2">
    <name type="scientific">Arachidicoccus ginsenosidivorans</name>
    <dbReference type="NCBI Taxonomy" id="496057"/>
    <lineage>
        <taxon>Bacteria</taxon>
        <taxon>Pseudomonadati</taxon>
        <taxon>Bacteroidota</taxon>
        <taxon>Chitinophagia</taxon>
        <taxon>Chitinophagales</taxon>
        <taxon>Chitinophagaceae</taxon>
        <taxon>Arachidicoccus</taxon>
    </lineage>
</organism>
<dbReference type="EMBL" id="CP042434">
    <property type="protein sequence ID" value="QEC71561.1"/>
    <property type="molecule type" value="Genomic_DNA"/>
</dbReference>
<evidence type="ECO:0008006" key="3">
    <source>
        <dbReference type="Google" id="ProtNLM"/>
    </source>
</evidence>
<dbReference type="AlphaFoldDB" id="A0A5B8VKL2"/>
<name>A0A5B8VKL2_9BACT</name>
<keyword evidence="2" id="KW-1185">Reference proteome</keyword>